<proteinExistence type="predicted"/>
<organism evidence="2 3">
    <name type="scientific">Parapedobacter koreensis</name>
    <dbReference type="NCBI Taxonomy" id="332977"/>
    <lineage>
        <taxon>Bacteria</taxon>
        <taxon>Pseudomonadati</taxon>
        <taxon>Bacteroidota</taxon>
        <taxon>Sphingobacteriia</taxon>
        <taxon>Sphingobacteriales</taxon>
        <taxon>Sphingobacteriaceae</taxon>
        <taxon>Parapedobacter</taxon>
    </lineage>
</organism>
<dbReference type="Pfam" id="PF14534">
    <property type="entry name" value="DUF4440"/>
    <property type="match status" value="1"/>
</dbReference>
<feature type="domain" description="DUF4440" evidence="1">
    <location>
        <begin position="181"/>
        <end position="280"/>
    </location>
</feature>
<accession>A0A1H7SAL8</accession>
<evidence type="ECO:0000259" key="1">
    <source>
        <dbReference type="Pfam" id="PF14534"/>
    </source>
</evidence>
<dbReference type="InterPro" id="IPR027843">
    <property type="entry name" value="DUF4440"/>
</dbReference>
<reference evidence="3" key="1">
    <citation type="submission" date="2016-10" db="EMBL/GenBank/DDBJ databases">
        <authorList>
            <person name="Varghese N."/>
            <person name="Submissions S."/>
        </authorList>
    </citation>
    <scope>NUCLEOTIDE SEQUENCE [LARGE SCALE GENOMIC DNA]</scope>
    <source>
        <strain evidence="3">Jip14</strain>
    </source>
</reference>
<keyword evidence="3" id="KW-1185">Reference proteome</keyword>
<dbReference type="AlphaFoldDB" id="A0A1H7SAL8"/>
<dbReference type="RefSeq" id="WP_090607626.1">
    <property type="nucleotide sequence ID" value="NZ_FNZR01000008.1"/>
</dbReference>
<evidence type="ECO:0000313" key="2">
    <source>
        <dbReference type="EMBL" id="SEL69595.1"/>
    </source>
</evidence>
<sequence>MKYIVRLSILIFFLTIVSFHTYAQVLGKVGSLLSADRAAARLSATESPHAALLSIVDRNSIFFTPAPTPAQEYLNNRPNIPDVLTWKPTFAAVAKSMEWGVTAGSMTFQRVGAIQRYGEYLAVWRRDRKGNWKIDLRAQVEHHGGSTEPELQYIEPDDKDYTKFRTKERIQQRKEIVSSNDQLLSAVLKSNAGVAYEEFLADDARFYFPWKTPIVGKSDIIAFAKKQDLAIQAESLVSSRSYSGELAYSYGRATVATADGQFKCNYVRIWQLQPDFQWRVIIEMLFES</sequence>
<dbReference type="EMBL" id="FNZR01000008">
    <property type="protein sequence ID" value="SEL69595.1"/>
    <property type="molecule type" value="Genomic_DNA"/>
</dbReference>
<dbReference type="STRING" id="332977.SAMN05421740_108189"/>
<dbReference type="InterPro" id="IPR032710">
    <property type="entry name" value="NTF2-like_dom_sf"/>
</dbReference>
<protein>
    <recommendedName>
        <fullName evidence="1">DUF4440 domain-containing protein</fullName>
    </recommendedName>
</protein>
<evidence type="ECO:0000313" key="3">
    <source>
        <dbReference type="Proteomes" id="UP000198916"/>
    </source>
</evidence>
<dbReference type="SUPFAM" id="SSF54427">
    <property type="entry name" value="NTF2-like"/>
    <property type="match status" value="1"/>
</dbReference>
<name>A0A1H7SAL8_9SPHI</name>
<gene>
    <name evidence="2" type="ORF">SAMN05421740_108189</name>
</gene>
<dbReference type="Proteomes" id="UP000198916">
    <property type="component" value="Unassembled WGS sequence"/>
</dbReference>
<dbReference type="Gene3D" id="3.10.450.50">
    <property type="match status" value="2"/>
</dbReference>
<dbReference type="OrthoDB" id="1119084at2"/>